<accession>A0A0E9SAC9</accession>
<name>A0A0E9SAC9_ANGAN</name>
<dbReference type="AlphaFoldDB" id="A0A0E9SAC9"/>
<evidence type="ECO:0000313" key="1">
    <source>
        <dbReference type="EMBL" id="JAH37468.1"/>
    </source>
</evidence>
<protein>
    <submittedName>
        <fullName evidence="1">Uncharacterized protein</fullName>
    </submittedName>
</protein>
<dbReference type="EMBL" id="GBXM01071109">
    <property type="protein sequence ID" value="JAH37468.1"/>
    <property type="molecule type" value="Transcribed_RNA"/>
</dbReference>
<reference evidence="1" key="2">
    <citation type="journal article" date="2015" name="Fish Shellfish Immunol.">
        <title>Early steps in the European eel (Anguilla anguilla)-Vibrio vulnificus interaction in the gills: Role of the RtxA13 toxin.</title>
        <authorList>
            <person name="Callol A."/>
            <person name="Pajuelo D."/>
            <person name="Ebbesson L."/>
            <person name="Teles M."/>
            <person name="MacKenzie S."/>
            <person name="Amaro C."/>
        </authorList>
    </citation>
    <scope>NUCLEOTIDE SEQUENCE</scope>
</reference>
<proteinExistence type="predicted"/>
<reference evidence="1" key="1">
    <citation type="submission" date="2014-11" db="EMBL/GenBank/DDBJ databases">
        <authorList>
            <person name="Amaro Gonzalez C."/>
        </authorList>
    </citation>
    <scope>NUCLEOTIDE SEQUENCE</scope>
</reference>
<sequence length="38" mass="4247">MVCTVSVKKMARLKMPQKTIKNHLHSVMAKHDTAPSAQ</sequence>
<organism evidence="1">
    <name type="scientific">Anguilla anguilla</name>
    <name type="common">European freshwater eel</name>
    <name type="synonym">Muraena anguilla</name>
    <dbReference type="NCBI Taxonomy" id="7936"/>
    <lineage>
        <taxon>Eukaryota</taxon>
        <taxon>Metazoa</taxon>
        <taxon>Chordata</taxon>
        <taxon>Craniata</taxon>
        <taxon>Vertebrata</taxon>
        <taxon>Euteleostomi</taxon>
        <taxon>Actinopterygii</taxon>
        <taxon>Neopterygii</taxon>
        <taxon>Teleostei</taxon>
        <taxon>Anguilliformes</taxon>
        <taxon>Anguillidae</taxon>
        <taxon>Anguilla</taxon>
    </lineage>
</organism>